<feature type="compositionally biased region" description="Basic and acidic residues" evidence="1">
    <location>
        <begin position="88"/>
        <end position="107"/>
    </location>
</feature>
<dbReference type="AlphaFoldDB" id="A0AAV5URF2"/>
<evidence type="ECO:0000313" key="3">
    <source>
        <dbReference type="Proteomes" id="UP001432322"/>
    </source>
</evidence>
<evidence type="ECO:0000256" key="1">
    <source>
        <dbReference type="SAM" id="MobiDB-lite"/>
    </source>
</evidence>
<proteinExistence type="predicted"/>
<dbReference type="EMBL" id="BTSY01000001">
    <property type="protein sequence ID" value="GMT09706.1"/>
    <property type="molecule type" value="Genomic_DNA"/>
</dbReference>
<feature type="compositionally biased region" description="Acidic residues" evidence="1">
    <location>
        <begin position="108"/>
        <end position="124"/>
    </location>
</feature>
<comment type="caution">
    <text evidence="2">The sequence shown here is derived from an EMBL/GenBank/DDBJ whole genome shotgun (WGS) entry which is preliminary data.</text>
</comment>
<keyword evidence="3" id="KW-1185">Reference proteome</keyword>
<dbReference type="Proteomes" id="UP001432322">
    <property type="component" value="Unassembled WGS sequence"/>
</dbReference>
<evidence type="ECO:0000313" key="2">
    <source>
        <dbReference type="EMBL" id="GMT09706.1"/>
    </source>
</evidence>
<gene>
    <name evidence="2" type="ORF">PFISCL1PPCAC_1003</name>
</gene>
<protein>
    <submittedName>
        <fullName evidence="2">Uncharacterized protein</fullName>
    </submittedName>
</protein>
<feature type="compositionally biased region" description="Basic and acidic residues" evidence="1">
    <location>
        <begin position="7"/>
        <end position="65"/>
    </location>
</feature>
<reference evidence="2" key="1">
    <citation type="submission" date="2023-10" db="EMBL/GenBank/DDBJ databases">
        <title>Genome assembly of Pristionchus species.</title>
        <authorList>
            <person name="Yoshida K."/>
            <person name="Sommer R.J."/>
        </authorList>
    </citation>
    <scope>NUCLEOTIDE SEQUENCE</scope>
    <source>
        <strain evidence="2">RS5133</strain>
    </source>
</reference>
<name>A0AAV5URF2_9BILA</name>
<feature type="region of interest" description="Disordered" evidence="1">
    <location>
        <begin position="1"/>
        <end position="179"/>
    </location>
</feature>
<feature type="compositionally biased region" description="Basic and acidic residues" evidence="1">
    <location>
        <begin position="125"/>
        <end position="143"/>
    </location>
</feature>
<feature type="non-terminal residue" evidence="2">
    <location>
        <position position="1"/>
    </location>
</feature>
<accession>A0AAV5URF2</accession>
<sequence>AAAAAAAKERPMQPKQMNEEEPRDGNVEDEGGAKRDELPEKREKTINVTGGDKKEKEESGVMKEKEEEEDEAAMDKTEKVAGTRKRQPRVDLKEESGEKTKRSRVEGEGEEDEKEKEEGETMEMEEVKAGEPSEMEKTMKVGGEEGNEENAPGIALPKSLSAAVHKTRQPPLTPQKGAN</sequence>
<organism evidence="2 3">
    <name type="scientific">Pristionchus fissidentatus</name>
    <dbReference type="NCBI Taxonomy" id="1538716"/>
    <lineage>
        <taxon>Eukaryota</taxon>
        <taxon>Metazoa</taxon>
        <taxon>Ecdysozoa</taxon>
        <taxon>Nematoda</taxon>
        <taxon>Chromadorea</taxon>
        <taxon>Rhabditida</taxon>
        <taxon>Rhabditina</taxon>
        <taxon>Diplogasteromorpha</taxon>
        <taxon>Diplogasteroidea</taxon>
        <taxon>Neodiplogasteridae</taxon>
        <taxon>Pristionchus</taxon>
    </lineage>
</organism>